<dbReference type="EMBL" id="AOSK01000080">
    <property type="protein sequence ID" value="EYD75493.1"/>
    <property type="molecule type" value="Genomic_DNA"/>
</dbReference>
<dbReference type="STRING" id="442562.Rumeso_02976"/>
<feature type="short sequence motif" description="Gly-cisPro motif, important for rejection of L-amino acids" evidence="2">
    <location>
        <begin position="137"/>
        <end position="138"/>
    </location>
</feature>
<evidence type="ECO:0000256" key="1">
    <source>
        <dbReference type="ARBA" id="ARBA00009673"/>
    </source>
</evidence>
<keyword evidence="2" id="KW-0378">Hydrolase</keyword>
<comment type="similarity">
    <text evidence="1 2">Belongs to the DTD family.</text>
</comment>
<comment type="subcellular location">
    <subcellularLocation>
        <location evidence="2">Cytoplasm</location>
    </subcellularLocation>
</comment>
<dbReference type="RefSeq" id="WP_037280964.1">
    <property type="nucleotide sequence ID" value="NZ_KK088578.1"/>
</dbReference>
<keyword evidence="2" id="KW-0820">tRNA-binding</keyword>
<sequence>MRALVQRVSEAAVRVDGETLGEIGPGMLVLVCAMQGDDDTRPRILAEKLSKLRVFKDDAGKMNLSLKDTGGSALVVSQFTLAADTSRGNRPGFSYAAPPAEGERLYEMFAKEVEALGIPVARGRFGADMKVSLVNDGPVTIWVEV</sequence>
<comment type="subunit">
    <text evidence="2">Homodimer.</text>
</comment>
<dbReference type="SUPFAM" id="SSF69500">
    <property type="entry name" value="DTD-like"/>
    <property type="match status" value="1"/>
</dbReference>
<comment type="caution">
    <text evidence="3">The sequence shown here is derived from an EMBL/GenBank/DDBJ whole genome shotgun (WGS) entry which is preliminary data.</text>
</comment>
<dbReference type="GO" id="GO:0000049">
    <property type="term" value="F:tRNA binding"/>
    <property type="evidence" value="ECO:0007669"/>
    <property type="project" value="UniProtKB-UniRule"/>
</dbReference>
<organism evidence="3 4">
    <name type="scientific">Rubellimicrobium mesophilum DSM 19309</name>
    <dbReference type="NCBI Taxonomy" id="442562"/>
    <lineage>
        <taxon>Bacteria</taxon>
        <taxon>Pseudomonadati</taxon>
        <taxon>Pseudomonadota</taxon>
        <taxon>Alphaproteobacteria</taxon>
        <taxon>Rhodobacterales</taxon>
        <taxon>Roseobacteraceae</taxon>
        <taxon>Rubellimicrobium</taxon>
    </lineage>
</organism>
<dbReference type="GO" id="GO:0043908">
    <property type="term" value="F:Ser(Gly)-tRNA(Ala) hydrolase activity"/>
    <property type="evidence" value="ECO:0007669"/>
    <property type="project" value="UniProtKB-UniRule"/>
</dbReference>
<name>A0A017HMW3_9RHOB</name>
<keyword evidence="2" id="KW-0694">RNA-binding</keyword>
<dbReference type="InterPro" id="IPR023509">
    <property type="entry name" value="DTD-like_sf"/>
</dbReference>
<gene>
    <name evidence="2" type="primary">dtd</name>
    <name evidence="3" type="ORF">Rumeso_02976</name>
</gene>
<reference evidence="3 4" key="1">
    <citation type="submission" date="2013-02" db="EMBL/GenBank/DDBJ databases">
        <authorList>
            <person name="Fiebig A."/>
            <person name="Goeker M."/>
            <person name="Klenk H.-P.P."/>
        </authorList>
    </citation>
    <scope>NUCLEOTIDE SEQUENCE [LARGE SCALE GENOMIC DNA]</scope>
    <source>
        <strain evidence="3 4">DSM 19309</strain>
    </source>
</reference>
<dbReference type="GO" id="GO:0051500">
    <property type="term" value="F:D-tyrosyl-tRNA(Tyr) deacylase activity"/>
    <property type="evidence" value="ECO:0007669"/>
    <property type="project" value="TreeGrafter"/>
</dbReference>
<comment type="catalytic activity">
    <reaction evidence="2">
        <text>glycyl-tRNA(Ala) + H2O = tRNA(Ala) + glycine + H(+)</text>
        <dbReference type="Rhea" id="RHEA:53744"/>
        <dbReference type="Rhea" id="RHEA-COMP:9657"/>
        <dbReference type="Rhea" id="RHEA-COMP:13640"/>
        <dbReference type="ChEBI" id="CHEBI:15377"/>
        <dbReference type="ChEBI" id="CHEBI:15378"/>
        <dbReference type="ChEBI" id="CHEBI:57305"/>
        <dbReference type="ChEBI" id="CHEBI:78442"/>
        <dbReference type="ChEBI" id="CHEBI:78522"/>
    </reaction>
</comment>
<dbReference type="GO" id="GO:0106026">
    <property type="term" value="F:Gly-tRNA(Ala) deacylase activity"/>
    <property type="evidence" value="ECO:0007669"/>
    <property type="project" value="UniProtKB-UniRule"/>
</dbReference>
<keyword evidence="2" id="KW-0963">Cytoplasm</keyword>
<dbReference type="PANTHER" id="PTHR10472:SF5">
    <property type="entry name" value="D-AMINOACYL-TRNA DEACYLASE 1"/>
    <property type="match status" value="1"/>
</dbReference>
<dbReference type="NCBIfam" id="TIGR00256">
    <property type="entry name" value="D-aminoacyl-tRNA deacylase"/>
    <property type="match status" value="1"/>
</dbReference>
<dbReference type="EC" id="3.1.1.-" evidence="2"/>
<comment type="domain">
    <text evidence="2">A Gly-cisPro motif from one monomer fits into the active site of the other monomer to allow specific chiral rejection of L-amino acids.</text>
</comment>
<dbReference type="AlphaFoldDB" id="A0A017HMW3"/>
<accession>A0A017HMW3</accession>
<evidence type="ECO:0000313" key="4">
    <source>
        <dbReference type="Proteomes" id="UP000019666"/>
    </source>
</evidence>
<dbReference type="GO" id="GO:0019478">
    <property type="term" value="P:D-amino acid catabolic process"/>
    <property type="evidence" value="ECO:0007669"/>
    <property type="project" value="UniProtKB-UniRule"/>
</dbReference>
<dbReference type="Gene3D" id="3.50.80.10">
    <property type="entry name" value="D-tyrosyl-tRNA(Tyr) deacylase"/>
    <property type="match status" value="1"/>
</dbReference>
<proteinExistence type="inferred from homology"/>
<comment type="function">
    <text evidence="2">An aminoacyl-tRNA editing enzyme that deacylates mischarged D-aminoacyl-tRNAs. Also deacylates mischarged glycyl-tRNA(Ala), protecting cells against glycine mischarging by AlaRS. Acts via tRNA-based rather than protein-based catalysis; rejects L-amino acids rather than detecting D-amino acids in the active site. By recycling D-aminoacyl-tRNA to D-amino acids and free tRNA molecules, this enzyme counteracts the toxicity associated with the formation of D-aminoacyl-tRNA entities in vivo and helps enforce protein L-homochirality.</text>
</comment>
<evidence type="ECO:0000256" key="2">
    <source>
        <dbReference type="HAMAP-Rule" id="MF_00518"/>
    </source>
</evidence>
<dbReference type="PANTHER" id="PTHR10472">
    <property type="entry name" value="D-TYROSYL-TRNA TYR DEACYLASE"/>
    <property type="match status" value="1"/>
</dbReference>
<comment type="catalytic activity">
    <reaction evidence="2">
        <text>a D-aminoacyl-tRNA + H2O = a tRNA + a D-alpha-amino acid + H(+)</text>
        <dbReference type="Rhea" id="RHEA:13953"/>
        <dbReference type="Rhea" id="RHEA-COMP:10123"/>
        <dbReference type="Rhea" id="RHEA-COMP:10124"/>
        <dbReference type="ChEBI" id="CHEBI:15377"/>
        <dbReference type="ChEBI" id="CHEBI:15378"/>
        <dbReference type="ChEBI" id="CHEBI:59871"/>
        <dbReference type="ChEBI" id="CHEBI:78442"/>
        <dbReference type="ChEBI" id="CHEBI:79333"/>
        <dbReference type="EC" id="3.1.1.96"/>
    </reaction>
</comment>
<dbReference type="InterPro" id="IPR003732">
    <property type="entry name" value="Daa-tRNA_deacyls_DTD"/>
</dbReference>
<protein>
    <recommendedName>
        <fullName evidence="2">D-aminoacyl-tRNA deacylase</fullName>
        <shortName evidence="2">DTD</shortName>
        <ecNumber evidence="2">3.1.1.96</ecNumber>
    </recommendedName>
    <alternativeName>
        <fullName evidence="2">Gly-tRNA(Ala) deacylase</fullName>
        <ecNumber evidence="2">3.1.1.-</ecNumber>
    </alternativeName>
</protein>
<dbReference type="PATRIC" id="fig|442562.3.peg.2929"/>
<dbReference type="HAMAP" id="MF_00518">
    <property type="entry name" value="Deacylase_Dtd"/>
    <property type="match status" value="1"/>
</dbReference>
<dbReference type="Pfam" id="PF02580">
    <property type="entry name" value="Tyr_Deacylase"/>
    <property type="match status" value="1"/>
</dbReference>
<dbReference type="EC" id="3.1.1.96" evidence="2"/>
<dbReference type="HOGENOM" id="CLU_076901_1_1_5"/>
<dbReference type="OrthoDB" id="9801395at2"/>
<dbReference type="FunFam" id="3.50.80.10:FF:000001">
    <property type="entry name" value="D-aminoacyl-tRNA deacylase"/>
    <property type="match status" value="1"/>
</dbReference>
<keyword evidence="4" id="KW-1185">Reference proteome</keyword>
<dbReference type="GO" id="GO:0005737">
    <property type="term" value="C:cytoplasm"/>
    <property type="evidence" value="ECO:0007669"/>
    <property type="project" value="UniProtKB-SubCell"/>
</dbReference>
<evidence type="ECO:0000313" key="3">
    <source>
        <dbReference type="EMBL" id="EYD75493.1"/>
    </source>
</evidence>
<dbReference type="Proteomes" id="UP000019666">
    <property type="component" value="Unassembled WGS sequence"/>
</dbReference>